<evidence type="ECO:0000256" key="1">
    <source>
        <dbReference type="SAM" id="MobiDB-lite"/>
    </source>
</evidence>
<feature type="region of interest" description="Disordered" evidence="1">
    <location>
        <begin position="1"/>
        <end position="66"/>
    </location>
</feature>
<dbReference type="Proteomes" id="UP000268094">
    <property type="component" value="Unassembled WGS sequence"/>
</dbReference>
<gene>
    <name evidence="2" type="ORF">D7V88_01835</name>
</gene>
<evidence type="ECO:0000313" key="2">
    <source>
        <dbReference type="EMBL" id="RKG93699.1"/>
    </source>
</evidence>
<dbReference type="EMBL" id="RAVZ01000005">
    <property type="protein sequence ID" value="RKG93699.1"/>
    <property type="molecule type" value="Genomic_DNA"/>
</dbReference>
<keyword evidence="3" id="KW-1185">Reference proteome</keyword>
<feature type="compositionally biased region" description="Basic and acidic residues" evidence="1">
    <location>
        <begin position="1"/>
        <end position="23"/>
    </location>
</feature>
<name>A0A3A8JDC4_9BACT</name>
<reference evidence="3" key="1">
    <citation type="submission" date="2018-09" db="EMBL/GenBank/DDBJ databases">
        <authorList>
            <person name="Livingstone P.G."/>
            <person name="Whitworth D.E."/>
        </authorList>
    </citation>
    <scope>NUCLEOTIDE SEQUENCE [LARGE SCALE GENOMIC DNA]</scope>
    <source>
        <strain evidence="3">CA054A</strain>
    </source>
</reference>
<organism evidence="2 3">
    <name type="scientific">Corallococcus terminator</name>
    <dbReference type="NCBI Taxonomy" id="2316733"/>
    <lineage>
        <taxon>Bacteria</taxon>
        <taxon>Pseudomonadati</taxon>
        <taxon>Myxococcota</taxon>
        <taxon>Myxococcia</taxon>
        <taxon>Myxococcales</taxon>
        <taxon>Cystobacterineae</taxon>
        <taxon>Myxococcaceae</taxon>
        <taxon>Corallococcus</taxon>
    </lineage>
</organism>
<dbReference type="RefSeq" id="WP_120538845.1">
    <property type="nucleotide sequence ID" value="NZ_RAVZ01000005.1"/>
</dbReference>
<protein>
    <submittedName>
        <fullName evidence="2">Uncharacterized protein</fullName>
    </submittedName>
</protein>
<comment type="caution">
    <text evidence="2">The sequence shown here is derived from an EMBL/GenBank/DDBJ whole genome shotgun (WGS) entry which is preliminary data.</text>
</comment>
<proteinExistence type="predicted"/>
<feature type="compositionally biased region" description="Basic and acidic residues" evidence="1">
    <location>
        <begin position="43"/>
        <end position="54"/>
    </location>
</feature>
<evidence type="ECO:0000313" key="3">
    <source>
        <dbReference type="Proteomes" id="UP000268094"/>
    </source>
</evidence>
<dbReference type="AlphaFoldDB" id="A0A3A8JDC4"/>
<accession>A0A3A8JDC4</accession>
<sequence length="66" mass="7088">MTVCKRQPEHTLNRKDAAKDLPDKPPPGTAGVQATPESSWVEGDERKPENDLPDKPPPGTAGLDSL</sequence>